<dbReference type="InterPro" id="IPR045886">
    <property type="entry name" value="ThiF/MoeB/HesA"/>
</dbReference>
<dbReference type="Pfam" id="PF00899">
    <property type="entry name" value="ThiF"/>
    <property type="match status" value="1"/>
</dbReference>
<dbReference type="STRING" id="5762.D2VDW6"/>
<dbReference type="EMBL" id="GG738865">
    <property type="protein sequence ID" value="EFC45069.1"/>
    <property type="molecule type" value="Genomic_DNA"/>
</dbReference>
<dbReference type="eggNOG" id="KOG2014">
    <property type="taxonomic scope" value="Eukaryota"/>
</dbReference>
<organism evidence="3">
    <name type="scientific">Naegleria gruberi</name>
    <name type="common">Amoeba</name>
    <dbReference type="NCBI Taxonomy" id="5762"/>
    <lineage>
        <taxon>Eukaryota</taxon>
        <taxon>Discoba</taxon>
        <taxon>Heterolobosea</taxon>
        <taxon>Tetramitia</taxon>
        <taxon>Eutetramitia</taxon>
        <taxon>Vahlkampfiidae</taxon>
        <taxon>Naegleria</taxon>
    </lineage>
</organism>
<dbReference type="AlphaFoldDB" id="D2VDW6"/>
<dbReference type="Proteomes" id="UP000006671">
    <property type="component" value="Unassembled WGS sequence"/>
</dbReference>
<evidence type="ECO:0000313" key="3">
    <source>
        <dbReference type="Proteomes" id="UP000006671"/>
    </source>
</evidence>
<proteinExistence type="predicted"/>
<dbReference type="OMA" id="EFFGQFD"/>
<evidence type="ECO:0000259" key="1">
    <source>
        <dbReference type="Pfam" id="PF00899"/>
    </source>
</evidence>
<sequence>MEGVEHTANGGTEQVLSDEQAKIYDRQIRLWGVESQGRLLRTRVLVYGMTGLCTEICKNIVLSGVGHVHIMDDQKVNHLDLGCNFLVRESDVGENRAKACFPNLQELNPLMKVTFEEGSLSEKPSEFYDAFDFVILNNVPLDLQINVNNICRQKNILFISTTSFGLFVLSFQDYLDNFNYKIKTPQIVEKTESFVSLEKSLQHDLSKQRHLSKVWLSVMLLLIYQSVNKCLPSINDGEKLIEFKNSGAVQKVIPHVTLKQLDLIDSEFATFLCKFANTEINSVCAIAGGEIGQEIISIITRDRKPLNNYFIYDAFQTFSGIIETFH</sequence>
<dbReference type="GO" id="GO:0019948">
    <property type="term" value="F:SUMO activating enzyme activity"/>
    <property type="evidence" value="ECO:0007669"/>
    <property type="project" value="TreeGrafter"/>
</dbReference>
<dbReference type="InParanoid" id="D2VDW6"/>
<dbReference type="KEGG" id="ngr:NAEGRDRAFT_33321"/>
<protein>
    <submittedName>
        <fullName evidence="2">Predicted protein</fullName>
    </submittedName>
</protein>
<dbReference type="SUPFAM" id="SSF69572">
    <property type="entry name" value="Activating enzymes of the ubiquitin-like proteins"/>
    <property type="match status" value="1"/>
</dbReference>
<dbReference type="VEuPathDB" id="AmoebaDB:NAEGRDRAFT_33321"/>
<dbReference type="OrthoDB" id="412647at2759"/>
<dbReference type="Gene3D" id="3.40.50.720">
    <property type="entry name" value="NAD(P)-binding Rossmann-like Domain"/>
    <property type="match status" value="1"/>
</dbReference>
<keyword evidence="3" id="KW-1185">Reference proteome</keyword>
<dbReference type="InterPro" id="IPR035985">
    <property type="entry name" value="Ubiquitin-activating_enz"/>
</dbReference>
<dbReference type="PANTHER" id="PTHR10953:SF162">
    <property type="entry name" value="SUMO-ACTIVATING ENZYME SUBUNIT 1"/>
    <property type="match status" value="1"/>
</dbReference>
<dbReference type="InterPro" id="IPR000594">
    <property type="entry name" value="ThiF_NAD_FAD-bd"/>
</dbReference>
<evidence type="ECO:0000313" key="2">
    <source>
        <dbReference type="EMBL" id="EFC45069.1"/>
    </source>
</evidence>
<feature type="domain" description="THIF-type NAD/FAD binding fold" evidence="1">
    <location>
        <begin position="24"/>
        <end position="316"/>
    </location>
</feature>
<name>D2VDW6_NAEGR</name>
<dbReference type="GO" id="GO:0031510">
    <property type="term" value="C:SUMO activating enzyme complex"/>
    <property type="evidence" value="ECO:0007669"/>
    <property type="project" value="TreeGrafter"/>
</dbReference>
<accession>D2VDW6</accession>
<dbReference type="GO" id="GO:0016925">
    <property type="term" value="P:protein sumoylation"/>
    <property type="evidence" value="ECO:0007669"/>
    <property type="project" value="TreeGrafter"/>
</dbReference>
<gene>
    <name evidence="2" type="ORF">NAEGRDRAFT_33321</name>
</gene>
<dbReference type="GeneID" id="8853059"/>
<reference evidence="2 3" key="1">
    <citation type="journal article" date="2010" name="Cell">
        <title>The genome of Naegleria gruberi illuminates early eukaryotic versatility.</title>
        <authorList>
            <person name="Fritz-Laylin L.K."/>
            <person name="Prochnik S.E."/>
            <person name="Ginger M.L."/>
            <person name="Dacks J.B."/>
            <person name="Carpenter M.L."/>
            <person name="Field M.C."/>
            <person name="Kuo A."/>
            <person name="Paredez A."/>
            <person name="Chapman J."/>
            <person name="Pham J."/>
            <person name="Shu S."/>
            <person name="Neupane R."/>
            <person name="Cipriano M."/>
            <person name="Mancuso J."/>
            <person name="Tu H."/>
            <person name="Salamov A."/>
            <person name="Lindquist E."/>
            <person name="Shapiro H."/>
            <person name="Lucas S."/>
            <person name="Grigoriev I.V."/>
            <person name="Cande W.Z."/>
            <person name="Fulton C."/>
            <person name="Rokhsar D.S."/>
            <person name="Dawson S.C."/>
        </authorList>
    </citation>
    <scope>NUCLEOTIDE SEQUENCE [LARGE SCALE GENOMIC DNA]</scope>
    <source>
        <strain evidence="2 3">NEG-M</strain>
    </source>
</reference>
<dbReference type="FunCoup" id="D2VDW6">
    <property type="interactions" value="736"/>
</dbReference>
<dbReference type="PANTHER" id="PTHR10953">
    <property type="entry name" value="UBIQUITIN-ACTIVATING ENZYME E1"/>
    <property type="match status" value="1"/>
</dbReference>
<dbReference type="RefSeq" id="XP_002677813.1">
    <property type="nucleotide sequence ID" value="XM_002677767.1"/>
</dbReference>
<dbReference type="GO" id="GO:0005737">
    <property type="term" value="C:cytoplasm"/>
    <property type="evidence" value="ECO:0007669"/>
    <property type="project" value="TreeGrafter"/>
</dbReference>